<gene>
    <name evidence="3" type="ORF">HOLleu_41501</name>
</gene>
<keyword evidence="2" id="KW-0812">Transmembrane</keyword>
<feature type="transmembrane region" description="Helical" evidence="2">
    <location>
        <begin position="40"/>
        <end position="60"/>
    </location>
</feature>
<feature type="transmembrane region" description="Helical" evidence="2">
    <location>
        <begin position="87"/>
        <end position="104"/>
    </location>
</feature>
<proteinExistence type="predicted"/>
<keyword evidence="2" id="KW-0472">Membrane</keyword>
<dbReference type="InterPro" id="IPR030417">
    <property type="entry name" value="MS4A"/>
</dbReference>
<feature type="region of interest" description="Disordered" evidence="1">
    <location>
        <begin position="256"/>
        <end position="284"/>
    </location>
</feature>
<dbReference type="AlphaFoldDB" id="A0A9Q1B9P3"/>
<accession>A0A9Q1B9P3</accession>
<dbReference type="PANTHER" id="PTHR23320">
    <property type="entry name" value="MEMBRANE-SPANNING 4-DOMAINS SUBFAMILY A MS4A -RELATED"/>
    <property type="match status" value="1"/>
</dbReference>
<keyword evidence="4" id="KW-1185">Reference proteome</keyword>
<feature type="transmembrane region" description="Helical" evidence="2">
    <location>
        <begin position="116"/>
        <end position="138"/>
    </location>
</feature>
<organism evidence="3 4">
    <name type="scientific">Holothuria leucospilota</name>
    <name type="common">Black long sea cucumber</name>
    <name type="synonym">Mertensiothuria leucospilota</name>
    <dbReference type="NCBI Taxonomy" id="206669"/>
    <lineage>
        <taxon>Eukaryota</taxon>
        <taxon>Metazoa</taxon>
        <taxon>Echinodermata</taxon>
        <taxon>Eleutherozoa</taxon>
        <taxon>Echinozoa</taxon>
        <taxon>Holothuroidea</taxon>
        <taxon>Aspidochirotacea</taxon>
        <taxon>Aspidochirotida</taxon>
        <taxon>Holothuriidae</taxon>
        <taxon>Holothuria</taxon>
    </lineage>
</organism>
<dbReference type="Proteomes" id="UP001152320">
    <property type="component" value="Chromosome 23"/>
</dbReference>
<dbReference type="GO" id="GO:0016020">
    <property type="term" value="C:membrane"/>
    <property type="evidence" value="ECO:0007669"/>
    <property type="project" value="UniProtKB-SubCell"/>
</dbReference>
<evidence type="ECO:0000313" key="3">
    <source>
        <dbReference type="EMBL" id="KAJ8019776.1"/>
    </source>
</evidence>
<keyword evidence="2" id="KW-1133">Transmembrane helix</keyword>
<dbReference type="PANTHER" id="PTHR23320:SF130">
    <property type="entry name" value="TRANSMEMBRANE PROTEIN 212"/>
    <property type="match status" value="1"/>
</dbReference>
<reference evidence="3" key="1">
    <citation type="submission" date="2021-10" db="EMBL/GenBank/DDBJ databases">
        <title>Tropical sea cucumber genome reveals ecological adaptation and Cuvierian tubules defense mechanism.</title>
        <authorList>
            <person name="Chen T."/>
        </authorList>
    </citation>
    <scope>NUCLEOTIDE SEQUENCE</scope>
    <source>
        <strain evidence="3">Nanhai2018</strain>
        <tissue evidence="3">Muscle</tissue>
    </source>
</reference>
<sequence>MNTIQSSYKSTGSTIQLSLRNHVENNTKYTNKAIVSGQKWCAIAQLIIGIVSTVSGIITISTSRGNINKEYPAIFPQKCRAIDNSSYGVWSGMIYITTGVLGAYRRHNIKKIPCYIGFSVFSCVVSVSGIVIMMYYFAFCSGCMENDGLKAKVFFRFTSYAVLVLAHSNGMTFSIIGASLSCCGMECCNQSTTMEEFMSFLQDNTKADTLRMCPKPPSSPATTSAYNVTDITDVEQIYFEADNPINKAPLSYISTEEETEQKLRSKNTEKPSKRYHGVKLLPTK</sequence>
<evidence type="ECO:0000256" key="1">
    <source>
        <dbReference type="SAM" id="MobiDB-lite"/>
    </source>
</evidence>
<protein>
    <submittedName>
        <fullName evidence="3">Uncharacterized protein</fullName>
    </submittedName>
</protein>
<name>A0A9Q1B9P3_HOLLE</name>
<evidence type="ECO:0000313" key="4">
    <source>
        <dbReference type="Proteomes" id="UP001152320"/>
    </source>
</evidence>
<feature type="compositionally biased region" description="Basic and acidic residues" evidence="1">
    <location>
        <begin position="260"/>
        <end position="272"/>
    </location>
</feature>
<comment type="caution">
    <text evidence="3">The sequence shown here is derived from an EMBL/GenBank/DDBJ whole genome shotgun (WGS) entry which is preliminary data.</text>
</comment>
<dbReference type="EMBL" id="JAIZAY010000023">
    <property type="protein sequence ID" value="KAJ8019776.1"/>
    <property type="molecule type" value="Genomic_DNA"/>
</dbReference>
<evidence type="ECO:0000256" key="2">
    <source>
        <dbReference type="SAM" id="Phobius"/>
    </source>
</evidence>